<sequence>MPRHVTSLGGSSFATSSKILQKYEQDRMYQIHKQKLANSKHMLNNSRPGTYPHLILRLKQIQKEEERQAEVDHDNKILLNRMTRILKYGGKVDNWNDYESRSLNYPYRERQTQKIARENRGIAYRLEKVRPVYQRKKWDSEYKQHEYLRSMLAESTKDYTKLTPRRYNSRISKARSLDTGLSQAYEDDFESDHEEEEKTKLPKLVSKKEKHENLQSKDSVKNETKSVKLPQIQQNQNQMQQGENKRMERDRNAGTTEDNSDIALLFKAAKKMAKPDEVFIKVLVKKSHKQRMPLKEKFRQKYDLDLMTELKSGLGLDWERLIDALLQEQGVSDAFAVFDALSTSEYIDIIEILCARDNAGISELNDSYRQEFSISLEEDITDRTEPPVQTLLLALVKGHKEGSGEMDPKEAWNDAKELHESGDDRWTGESGKFVKLLTEKPLAHLKSVLTEFKDASGGRDILEIVKEECPADYNRALAALINYIKGPAMYYAEVLFRHKVSSNDSIFVSTLVTRSEIDMPMVRKLYKKKYDSDLVEDIKPHPTRTVLVALASKIPPTTKTKESLSKITYGRGGPPSAIRQQQSTPRKQNHKKVRQPDEASIAASIDSNPHNQPSRRGHAEAAKQQEMKEKLHEDGDHNGTVKPARNFNAHDDCERLQKAMDGGAADMEVIISIIPKRSNKQRQELKRKYDEKFKKNLMIELEEELQGDFEEIVLALMMMPHEYDAYCVHEAVEGLGTSDATLLGIIGTRSGREMRAIKEHYKKAHKLDMEKDVVADISSPFAHLLVQLIQGNRETGSDVNTKEAEEDAKKLYKDGKPIDPDDSTFKDLLAKKNHAQIKAIFEEYKKIAGTDIYTSLKNANLGDDEDSFITIAKAIEDPVHFYAEKLHDCFSGLGTNDNMLIRIVVSRSEMDLIDIKEKYQELYSKSLSESVQNECKGDYKYILLAIIGDK</sequence>
<evidence type="ECO:0000313" key="7">
    <source>
        <dbReference type="EMBL" id="KAK3609682.1"/>
    </source>
</evidence>
<feature type="region of interest" description="Disordered" evidence="6">
    <location>
        <begin position="186"/>
        <end position="256"/>
    </location>
</feature>
<dbReference type="GO" id="GO:0005634">
    <property type="term" value="C:nucleus"/>
    <property type="evidence" value="ECO:0007669"/>
    <property type="project" value="TreeGrafter"/>
</dbReference>
<dbReference type="InterPro" id="IPR018502">
    <property type="entry name" value="Annexin_repeat"/>
</dbReference>
<dbReference type="EMBL" id="JAEAOA010001087">
    <property type="protein sequence ID" value="KAK3609682.1"/>
    <property type="molecule type" value="Genomic_DNA"/>
</dbReference>
<keyword evidence="8" id="KW-1185">Reference proteome</keyword>
<dbReference type="PROSITE" id="PS00223">
    <property type="entry name" value="ANNEXIN_1"/>
    <property type="match status" value="2"/>
</dbReference>
<dbReference type="GO" id="GO:0005886">
    <property type="term" value="C:plasma membrane"/>
    <property type="evidence" value="ECO:0007669"/>
    <property type="project" value="TreeGrafter"/>
</dbReference>
<evidence type="ECO:0000256" key="5">
    <source>
        <dbReference type="RuleBase" id="RU003540"/>
    </source>
</evidence>
<evidence type="ECO:0000256" key="6">
    <source>
        <dbReference type="SAM" id="MobiDB-lite"/>
    </source>
</evidence>
<keyword evidence="5" id="KW-0106">Calcium</keyword>
<dbReference type="GO" id="GO:0005737">
    <property type="term" value="C:cytoplasm"/>
    <property type="evidence" value="ECO:0007669"/>
    <property type="project" value="TreeGrafter"/>
</dbReference>
<protein>
    <recommendedName>
        <fullName evidence="5">Annexin</fullName>
    </recommendedName>
</protein>
<dbReference type="Pfam" id="PF13879">
    <property type="entry name" value="Hmw_CFAP97"/>
    <property type="match status" value="1"/>
</dbReference>
<dbReference type="FunFam" id="1.10.220.10:FF:000005">
    <property type="entry name" value="Annexin"/>
    <property type="match status" value="1"/>
</dbReference>
<feature type="compositionally biased region" description="Basic and acidic residues" evidence="6">
    <location>
        <begin position="196"/>
        <end position="226"/>
    </location>
</feature>
<feature type="region of interest" description="Disordered" evidence="6">
    <location>
        <begin position="559"/>
        <end position="646"/>
    </location>
</feature>
<reference evidence="7" key="3">
    <citation type="submission" date="2023-05" db="EMBL/GenBank/DDBJ databases">
        <authorList>
            <person name="Smith C.H."/>
        </authorList>
    </citation>
    <scope>NUCLEOTIDE SEQUENCE</scope>
    <source>
        <strain evidence="7">CHS0354</strain>
        <tissue evidence="7">Mantle</tissue>
    </source>
</reference>
<dbReference type="InterPro" id="IPR018252">
    <property type="entry name" value="Annexin_repeat_CS"/>
</dbReference>
<evidence type="ECO:0000313" key="8">
    <source>
        <dbReference type="Proteomes" id="UP001195483"/>
    </source>
</evidence>
<evidence type="ECO:0000256" key="1">
    <source>
        <dbReference type="ARBA" id="ARBA00007831"/>
    </source>
</evidence>
<comment type="similarity">
    <text evidence="1 5">Belongs to the annexin family.</text>
</comment>
<keyword evidence="4 5" id="KW-0041">Annexin</keyword>
<evidence type="ECO:0000256" key="3">
    <source>
        <dbReference type="ARBA" id="ARBA00022737"/>
    </source>
</evidence>
<dbReference type="InterPro" id="IPR037104">
    <property type="entry name" value="Annexin_sf"/>
</dbReference>
<dbReference type="FunFam" id="1.10.220.10:FF:000001">
    <property type="entry name" value="Annexin"/>
    <property type="match status" value="1"/>
</dbReference>
<keyword evidence="3 5" id="KW-0677">Repeat</keyword>
<dbReference type="AlphaFoldDB" id="A0AAE0TFX7"/>
<dbReference type="GO" id="GO:0005544">
    <property type="term" value="F:calcium-dependent phospholipid binding"/>
    <property type="evidence" value="ECO:0007669"/>
    <property type="project" value="UniProtKB-KW"/>
</dbReference>
<reference evidence="7" key="1">
    <citation type="journal article" date="2021" name="Genome Biol. Evol.">
        <title>A High-Quality Reference Genome for a Parasitic Bivalve with Doubly Uniparental Inheritance (Bivalvia: Unionida).</title>
        <authorList>
            <person name="Smith C.H."/>
        </authorList>
    </citation>
    <scope>NUCLEOTIDE SEQUENCE</scope>
    <source>
        <strain evidence="7">CHS0354</strain>
    </source>
</reference>
<comment type="domain">
    <text evidence="5">A pair of annexin repeats may form one binding site for calcium and phospholipid.</text>
</comment>
<evidence type="ECO:0000256" key="4">
    <source>
        <dbReference type="ARBA" id="ARBA00023216"/>
    </source>
</evidence>
<keyword evidence="5" id="KW-0111">Calcium/phospholipid-binding</keyword>
<dbReference type="GO" id="GO:0005509">
    <property type="term" value="F:calcium ion binding"/>
    <property type="evidence" value="ECO:0007669"/>
    <property type="project" value="InterPro"/>
</dbReference>
<accession>A0AAE0TFX7</accession>
<dbReference type="Gene3D" id="1.10.220.10">
    <property type="entry name" value="Annexin"/>
    <property type="match status" value="8"/>
</dbReference>
<feature type="compositionally biased region" description="Polar residues" evidence="6">
    <location>
        <begin position="605"/>
        <end position="614"/>
    </location>
</feature>
<comment type="caution">
    <text evidence="7">The sequence shown here is derived from an EMBL/GenBank/DDBJ whole genome shotgun (WGS) entry which is preliminary data.</text>
</comment>
<dbReference type="SUPFAM" id="SSF47874">
    <property type="entry name" value="Annexin"/>
    <property type="match status" value="2"/>
</dbReference>
<dbReference type="GO" id="GO:0001786">
    <property type="term" value="F:phosphatidylserine binding"/>
    <property type="evidence" value="ECO:0007669"/>
    <property type="project" value="TreeGrafter"/>
</dbReference>
<feature type="compositionally biased region" description="Basic and acidic residues" evidence="6">
    <location>
        <begin position="617"/>
        <end position="639"/>
    </location>
</feature>
<feature type="compositionally biased region" description="Low complexity" evidence="6">
    <location>
        <begin position="231"/>
        <end position="241"/>
    </location>
</feature>
<dbReference type="Proteomes" id="UP001195483">
    <property type="component" value="Unassembled WGS sequence"/>
</dbReference>
<proteinExistence type="inferred from homology"/>
<dbReference type="PRINTS" id="PR00196">
    <property type="entry name" value="ANNEXIN"/>
</dbReference>
<name>A0AAE0TFX7_9BIVA</name>
<dbReference type="PANTHER" id="PTHR10502:SF102">
    <property type="entry name" value="ANNEXIN B11"/>
    <property type="match status" value="1"/>
</dbReference>
<dbReference type="PROSITE" id="PS51897">
    <property type="entry name" value="ANNEXIN_2"/>
    <property type="match status" value="4"/>
</dbReference>
<evidence type="ECO:0000256" key="2">
    <source>
        <dbReference type="ARBA" id="ARBA00008315"/>
    </source>
</evidence>
<comment type="similarity">
    <text evidence="2">Belongs to the CFAP97 family.</text>
</comment>
<dbReference type="GO" id="GO:0012506">
    <property type="term" value="C:vesicle membrane"/>
    <property type="evidence" value="ECO:0007669"/>
    <property type="project" value="TreeGrafter"/>
</dbReference>
<organism evidence="7 8">
    <name type="scientific">Potamilus streckersoni</name>
    <dbReference type="NCBI Taxonomy" id="2493646"/>
    <lineage>
        <taxon>Eukaryota</taxon>
        <taxon>Metazoa</taxon>
        <taxon>Spiralia</taxon>
        <taxon>Lophotrochozoa</taxon>
        <taxon>Mollusca</taxon>
        <taxon>Bivalvia</taxon>
        <taxon>Autobranchia</taxon>
        <taxon>Heteroconchia</taxon>
        <taxon>Palaeoheterodonta</taxon>
        <taxon>Unionida</taxon>
        <taxon>Unionoidea</taxon>
        <taxon>Unionidae</taxon>
        <taxon>Ambleminae</taxon>
        <taxon>Lampsilini</taxon>
        <taxon>Potamilus</taxon>
    </lineage>
</organism>
<reference evidence="7" key="2">
    <citation type="journal article" date="2021" name="Genome Biol. Evol.">
        <title>Developing a high-quality reference genome for a parasitic bivalve with doubly uniparental inheritance (Bivalvia: Unionida).</title>
        <authorList>
            <person name="Smith C.H."/>
        </authorList>
    </citation>
    <scope>NUCLEOTIDE SEQUENCE</scope>
    <source>
        <strain evidence="7">CHS0354</strain>
        <tissue evidence="7">Mantle</tissue>
    </source>
</reference>
<dbReference type="PANTHER" id="PTHR10502">
    <property type="entry name" value="ANNEXIN"/>
    <property type="match status" value="1"/>
</dbReference>
<dbReference type="InterPro" id="IPR029488">
    <property type="entry name" value="Hmw/CFAP97"/>
</dbReference>
<dbReference type="SMART" id="SM00335">
    <property type="entry name" value="ANX"/>
    <property type="match status" value="7"/>
</dbReference>
<feature type="compositionally biased region" description="Acidic residues" evidence="6">
    <location>
        <begin position="186"/>
        <end position="195"/>
    </location>
</feature>
<gene>
    <name evidence="7" type="ORF">CHS0354_017534</name>
</gene>
<feature type="compositionally biased region" description="Basic and acidic residues" evidence="6">
    <location>
        <begin position="243"/>
        <end position="252"/>
    </location>
</feature>
<dbReference type="Pfam" id="PF00191">
    <property type="entry name" value="Annexin"/>
    <property type="match status" value="6"/>
</dbReference>
<dbReference type="InterPro" id="IPR001464">
    <property type="entry name" value="Annexin"/>
</dbReference>